<accession>S0G116</accession>
<dbReference type="PATRIC" id="fig|1286635.3.peg.4663"/>
<dbReference type="OrthoDB" id="5457758at2"/>
<organism evidence="1 2">
    <name type="scientific">Desulfotignum phosphitoxidans DSM 13687</name>
    <dbReference type="NCBI Taxonomy" id="1286635"/>
    <lineage>
        <taxon>Bacteria</taxon>
        <taxon>Pseudomonadati</taxon>
        <taxon>Thermodesulfobacteriota</taxon>
        <taxon>Desulfobacteria</taxon>
        <taxon>Desulfobacterales</taxon>
        <taxon>Desulfobacteraceae</taxon>
        <taxon>Desulfotignum</taxon>
    </lineage>
</organism>
<dbReference type="Proteomes" id="UP000014216">
    <property type="component" value="Unassembled WGS sequence"/>
</dbReference>
<comment type="caution">
    <text evidence="1">The sequence shown here is derived from an EMBL/GenBank/DDBJ whole genome shotgun (WGS) entry which is preliminary data.</text>
</comment>
<reference evidence="1 2" key="1">
    <citation type="journal article" date="2013" name="Genome Announc.">
        <title>Draft Genome Sequence of Desulfotignum phosphitoxidans DSM 13687 Strain FiPS-3.</title>
        <authorList>
            <person name="Poehlein A."/>
            <person name="Daniel R."/>
            <person name="Simeonova D.D."/>
        </authorList>
    </citation>
    <scope>NUCLEOTIDE SEQUENCE [LARGE SCALE GENOMIC DNA]</scope>
    <source>
        <strain evidence="1 2">DSM 13687</strain>
    </source>
</reference>
<proteinExistence type="predicted"/>
<dbReference type="RefSeq" id="WP_006968620.1">
    <property type="nucleotide sequence ID" value="NZ_APJX01000016.1"/>
</dbReference>
<dbReference type="AlphaFoldDB" id="S0G116"/>
<protein>
    <recommendedName>
        <fullName evidence="3">Pancreas/duodenum homeobox protein 1</fullName>
    </recommendedName>
</protein>
<keyword evidence="2" id="KW-1185">Reference proteome</keyword>
<evidence type="ECO:0000313" key="1">
    <source>
        <dbReference type="EMBL" id="EMS77376.1"/>
    </source>
</evidence>
<gene>
    <name evidence="1" type="ORF">Dpo_16c00290</name>
</gene>
<sequence length="129" mass="14620">MNQNALKSIFTRDFCDTLLPPHTSDRFFEALYGDVSEGAYDIRLECLSVKPETVELGFHLIQRPGKCLVCSLTHGLPKVFARHPLIDIKGMVQKIKDVGVPVKDWRLGHTNEKNNTLHVIPFYLDMATP</sequence>
<evidence type="ECO:0000313" key="2">
    <source>
        <dbReference type="Proteomes" id="UP000014216"/>
    </source>
</evidence>
<evidence type="ECO:0008006" key="3">
    <source>
        <dbReference type="Google" id="ProtNLM"/>
    </source>
</evidence>
<name>S0G116_9BACT</name>
<dbReference type="EMBL" id="APJX01000016">
    <property type="protein sequence ID" value="EMS77376.1"/>
    <property type="molecule type" value="Genomic_DNA"/>
</dbReference>